<dbReference type="FunFam" id="1.20.5.430:FF:000006">
    <property type="entry name" value="Heat shock factor binding 1 protein"/>
    <property type="match status" value="1"/>
</dbReference>
<keyword evidence="2" id="KW-0175">Coiled coil</keyword>
<proteinExistence type="inferred from homology"/>
<dbReference type="PANTHER" id="PTHR19424">
    <property type="entry name" value="HEAT SHOCK FACTOR BINDING PROTEIN 1"/>
    <property type="match status" value="1"/>
</dbReference>
<name>A0A5N6K1P5_MONLA</name>
<dbReference type="AlphaFoldDB" id="A0A5N6K1P5"/>
<dbReference type="OrthoDB" id="4159489at2759"/>
<sequence>MHRNNNTVNSQNKTLISHTALSLLQILQNNILSPFIYKSKSIIQIMATNDIKSPNPNRMSTISTTSGTTDASATAELSLVVDELLNSLSNKFAGVSSEIFAKMDEMSRRLDNLEATLQSNMESKDGRGKCTVVEGGLLCTSEWDYDFEQMGVIEGYGTRYQDCLFKDDS</sequence>
<gene>
    <name evidence="3" type="ORF">EYC80_008853</name>
</gene>
<comment type="caution">
    <text evidence="3">The sequence shown here is derived from an EMBL/GenBank/DDBJ whole genome shotgun (WGS) entry which is preliminary data.</text>
</comment>
<dbReference type="GO" id="GO:0005829">
    <property type="term" value="C:cytosol"/>
    <property type="evidence" value="ECO:0007669"/>
    <property type="project" value="TreeGrafter"/>
</dbReference>
<dbReference type="InterPro" id="IPR009643">
    <property type="entry name" value="HS1-bd"/>
</dbReference>
<dbReference type="EMBL" id="VIGI01000009">
    <property type="protein sequence ID" value="KAB8296045.1"/>
    <property type="molecule type" value="Genomic_DNA"/>
</dbReference>
<dbReference type="Proteomes" id="UP000326757">
    <property type="component" value="Unassembled WGS sequence"/>
</dbReference>
<evidence type="ECO:0000256" key="1">
    <source>
        <dbReference type="ARBA" id="ARBA00006349"/>
    </source>
</evidence>
<protein>
    <submittedName>
        <fullName evidence="3">Uncharacterized protein</fullName>
    </submittedName>
</protein>
<organism evidence="3 4">
    <name type="scientific">Monilinia laxa</name>
    <name type="common">Brown rot fungus</name>
    <name type="synonym">Sclerotinia laxa</name>
    <dbReference type="NCBI Taxonomy" id="61186"/>
    <lineage>
        <taxon>Eukaryota</taxon>
        <taxon>Fungi</taxon>
        <taxon>Dikarya</taxon>
        <taxon>Ascomycota</taxon>
        <taxon>Pezizomycotina</taxon>
        <taxon>Leotiomycetes</taxon>
        <taxon>Helotiales</taxon>
        <taxon>Sclerotiniaceae</taxon>
        <taxon>Monilinia</taxon>
    </lineage>
</organism>
<evidence type="ECO:0000256" key="2">
    <source>
        <dbReference type="SAM" id="Coils"/>
    </source>
</evidence>
<evidence type="ECO:0000313" key="3">
    <source>
        <dbReference type="EMBL" id="KAB8296045.1"/>
    </source>
</evidence>
<dbReference type="GO" id="GO:0070370">
    <property type="term" value="P:cellular heat acclimation"/>
    <property type="evidence" value="ECO:0007669"/>
    <property type="project" value="TreeGrafter"/>
</dbReference>
<dbReference type="Pfam" id="PF06825">
    <property type="entry name" value="HSBP1"/>
    <property type="match status" value="1"/>
</dbReference>
<accession>A0A5N6K1P5</accession>
<evidence type="ECO:0000313" key="4">
    <source>
        <dbReference type="Proteomes" id="UP000326757"/>
    </source>
</evidence>
<feature type="coiled-coil region" evidence="2">
    <location>
        <begin position="96"/>
        <end position="123"/>
    </location>
</feature>
<keyword evidence="4" id="KW-1185">Reference proteome</keyword>
<comment type="similarity">
    <text evidence="1">Belongs to the HSBP1 family.</text>
</comment>
<dbReference type="GO" id="GO:0005634">
    <property type="term" value="C:nucleus"/>
    <property type="evidence" value="ECO:0007669"/>
    <property type="project" value="TreeGrafter"/>
</dbReference>
<dbReference type="PANTHER" id="PTHR19424:SF0">
    <property type="entry name" value="HEAT SHOCK FACTOR BINDING PROTEIN 1"/>
    <property type="match status" value="1"/>
</dbReference>
<dbReference type="GO" id="GO:0003714">
    <property type="term" value="F:transcription corepressor activity"/>
    <property type="evidence" value="ECO:0007669"/>
    <property type="project" value="InterPro"/>
</dbReference>
<reference evidence="3 4" key="1">
    <citation type="submission" date="2019-06" db="EMBL/GenBank/DDBJ databases">
        <title>Genome Sequence of the Brown Rot Fungal Pathogen Monilinia laxa.</title>
        <authorList>
            <person name="De Miccolis Angelini R.M."/>
            <person name="Landi L."/>
            <person name="Abate D."/>
            <person name="Pollastro S."/>
            <person name="Romanazzi G."/>
            <person name="Faretra F."/>
        </authorList>
    </citation>
    <scope>NUCLEOTIDE SEQUENCE [LARGE SCALE GENOMIC DNA]</scope>
    <source>
        <strain evidence="3 4">Mlax316</strain>
    </source>
</reference>
<dbReference type="Gene3D" id="1.20.5.430">
    <property type="match status" value="1"/>
</dbReference>